<dbReference type="EMBL" id="CCAG010005569">
    <property type="status" value="NOT_ANNOTATED_CDS"/>
    <property type="molecule type" value="Genomic_DNA"/>
</dbReference>
<keyword evidence="2" id="KW-0732">Signal</keyword>
<evidence type="ECO:0000313" key="3">
    <source>
        <dbReference type="EnsemblMetazoa" id="GMOY005770-PA"/>
    </source>
</evidence>
<dbReference type="AlphaFoldDB" id="A0A1B0FPD1"/>
<organism evidence="3 4">
    <name type="scientific">Glossina morsitans morsitans</name>
    <name type="common">Savannah tsetse fly</name>
    <dbReference type="NCBI Taxonomy" id="37546"/>
    <lineage>
        <taxon>Eukaryota</taxon>
        <taxon>Metazoa</taxon>
        <taxon>Ecdysozoa</taxon>
        <taxon>Arthropoda</taxon>
        <taxon>Hexapoda</taxon>
        <taxon>Insecta</taxon>
        <taxon>Pterygota</taxon>
        <taxon>Neoptera</taxon>
        <taxon>Endopterygota</taxon>
        <taxon>Diptera</taxon>
        <taxon>Brachycera</taxon>
        <taxon>Muscomorpha</taxon>
        <taxon>Hippoboscoidea</taxon>
        <taxon>Glossinidae</taxon>
        <taxon>Glossina</taxon>
    </lineage>
</organism>
<dbReference type="Proteomes" id="UP000092444">
    <property type="component" value="Unassembled WGS sequence"/>
</dbReference>
<dbReference type="VEuPathDB" id="VectorBase:GMOY005770"/>
<evidence type="ECO:0000313" key="4">
    <source>
        <dbReference type="Proteomes" id="UP000092444"/>
    </source>
</evidence>
<name>A0A1B0FPD1_GLOMM</name>
<dbReference type="EnsemblMetazoa" id="GMOY005770-RA">
    <property type="protein sequence ID" value="GMOY005770-PA"/>
    <property type="gene ID" value="GMOY005770"/>
</dbReference>
<reference evidence="3" key="1">
    <citation type="submission" date="2020-05" db="UniProtKB">
        <authorList>
            <consortium name="EnsemblMetazoa"/>
        </authorList>
    </citation>
    <scope>IDENTIFICATION</scope>
    <source>
        <strain evidence="3">Yale</strain>
    </source>
</reference>
<evidence type="ECO:0000256" key="2">
    <source>
        <dbReference type="SAM" id="SignalP"/>
    </source>
</evidence>
<proteinExistence type="predicted"/>
<accession>A0A1B0FPD1</accession>
<feature type="chain" id="PRO_5008407665" evidence="2">
    <location>
        <begin position="21"/>
        <end position="109"/>
    </location>
</feature>
<sequence>MSRKAEYMLMLQLAIVLSVADETVSISDGNNVTGNPDNDDDDDDDNDENDRDNDNGGDNSMLLFSLAIKGKDCARLCVDADEVNVVLVIIEFREGAVTEECEFFRFTCS</sequence>
<protein>
    <submittedName>
        <fullName evidence="3">Uncharacterized protein</fullName>
    </submittedName>
</protein>
<keyword evidence="4" id="KW-1185">Reference proteome</keyword>
<feature type="region of interest" description="Disordered" evidence="1">
    <location>
        <begin position="27"/>
        <end position="59"/>
    </location>
</feature>
<feature type="compositionally biased region" description="Acidic residues" evidence="1">
    <location>
        <begin position="37"/>
        <end position="51"/>
    </location>
</feature>
<evidence type="ECO:0000256" key="1">
    <source>
        <dbReference type="SAM" id="MobiDB-lite"/>
    </source>
</evidence>
<feature type="signal peptide" evidence="2">
    <location>
        <begin position="1"/>
        <end position="20"/>
    </location>
</feature>